<reference evidence="2 3" key="1">
    <citation type="journal article" date="2014" name="Agronomy (Basel)">
        <title>A Draft Genome Sequence for Ensete ventricosum, the Drought-Tolerant Tree Against Hunger.</title>
        <authorList>
            <person name="Harrison J."/>
            <person name="Moore K.A."/>
            <person name="Paszkiewicz K."/>
            <person name="Jones T."/>
            <person name="Grant M."/>
            <person name="Ambacheew D."/>
            <person name="Muzemil S."/>
            <person name="Studholme D.J."/>
        </authorList>
    </citation>
    <scope>NUCLEOTIDE SEQUENCE [LARGE SCALE GENOMIC DNA]</scope>
</reference>
<proteinExistence type="predicted"/>
<protein>
    <submittedName>
        <fullName evidence="2">Uncharacterized protein</fullName>
    </submittedName>
</protein>
<accession>A0A427AQ26</accession>
<evidence type="ECO:0000256" key="1">
    <source>
        <dbReference type="SAM" id="MobiDB-lite"/>
    </source>
</evidence>
<feature type="compositionally biased region" description="Polar residues" evidence="1">
    <location>
        <begin position="1"/>
        <end position="10"/>
    </location>
</feature>
<dbReference type="Proteomes" id="UP000287651">
    <property type="component" value="Unassembled WGS sequence"/>
</dbReference>
<evidence type="ECO:0000313" key="2">
    <source>
        <dbReference type="EMBL" id="RRT78305.1"/>
    </source>
</evidence>
<feature type="region of interest" description="Disordered" evidence="1">
    <location>
        <begin position="1"/>
        <end position="84"/>
    </location>
</feature>
<feature type="compositionally biased region" description="Basic and acidic residues" evidence="1">
    <location>
        <begin position="28"/>
        <end position="40"/>
    </location>
</feature>
<feature type="compositionally biased region" description="Basic residues" evidence="1">
    <location>
        <begin position="74"/>
        <end position="84"/>
    </location>
</feature>
<dbReference type="AlphaFoldDB" id="A0A427AQ26"/>
<organism evidence="2 3">
    <name type="scientific">Ensete ventricosum</name>
    <name type="common">Abyssinian banana</name>
    <name type="synonym">Musa ensete</name>
    <dbReference type="NCBI Taxonomy" id="4639"/>
    <lineage>
        <taxon>Eukaryota</taxon>
        <taxon>Viridiplantae</taxon>
        <taxon>Streptophyta</taxon>
        <taxon>Embryophyta</taxon>
        <taxon>Tracheophyta</taxon>
        <taxon>Spermatophyta</taxon>
        <taxon>Magnoliopsida</taxon>
        <taxon>Liliopsida</taxon>
        <taxon>Zingiberales</taxon>
        <taxon>Musaceae</taxon>
        <taxon>Ensete</taxon>
    </lineage>
</organism>
<comment type="caution">
    <text evidence="2">The sequence shown here is derived from an EMBL/GenBank/DDBJ whole genome shotgun (WGS) entry which is preliminary data.</text>
</comment>
<name>A0A427AQ26_ENSVE</name>
<gene>
    <name evidence="2" type="ORF">B296_00015406</name>
</gene>
<dbReference type="EMBL" id="AMZH03001708">
    <property type="protein sequence ID" value="RRT78305.1"/>
    <property type="molecule type" value="Genomic_DNA"/>
</dbReference>
<sequence>MQQRLRSKSFSLKPEETSARKASQIAPGKRELERERERSYRFGMAAESNPPPQADKIPAINSRCRTKRGDGRTNKKGKPPHRHCFNSQKCPFILRFDGRTADENAIRPMKIGRRMWKDEIACVGVSVGSTDPKRKI</sequence>
<evidence type="ECO:0000313" key="3">
    <source>
        <dbReference type="Proteomes" id="UP000287651"/>
    </source>
</evidence>